<feature type="region of interest" description="Disordered" evidence="5">
    <location>
        <begin position="1"/>
        <end position="38"/>
    </location>
</feature>
<evidence type="ECO:0000256" key="1">
    <source>
        <dbReference type="ARBA" id="ARBA00004173"/>
    </source>
</evidence>
<dbReference type="AlphaFoldDB" id="A0A9D3RYU7"/>
<name>A0A9D3RYU7_ANGAN</name>
<dbReference type="GO" id="GO:0000266">
    <property type="term" value="P:mitochondrial fission"/>
    <property type="evidence" value="ECO:0007669"/>
    <property type="project" value="UniProtKB-UniRule"/>
</dbReference>
<evidence type="ECO:0000256" key="2">
    <source>
        <dbReference type="ARBA" id="ARBA00005807"/>
    </source>
</evidence>
<dbReference type="Proteomes" id="UP001044222">
    <property type="component" value="Unassembled WGS sequence"/>
</dbReference>
<gene>
    <name evidence="6" type="ORF">ANANG_G00114890</name>
</gene>
<evidence type="ECO:0000256" key="4">
    <source>
        <dbReference type="RuleBase" id="RU369053"/>
    </source>
</evidence>
<evidence type="ECO:0000313" key="7">
    <source>
        <dbReference type="Proteomes" id="UP001044222"/>
    </source>
</evidence>
<keyword evidence="3 4" id="KW-0496">Mitochondrion</keyword>
<evidence type="ECO:0000313" key="6">
    <source>
        <dbReference type="EMBL" id="KAG5846431.1"/>
    </source>
</evidence>
<dbReference type="GO" id="GO:0005739">
    <property type="term" value="C:mitochondrion"/>
    <property type="evidence" value="ECO:0007669"/>
    <property type="project" value="UniProtKB-SubCell"/>
</dbReference>
<comment type="subcellular location">
    <subcellularLocation>
        <location evidence="1 4">Mitochondrion</location>
    </subcellularLocation>
</comment>
<comment type="similarity">
    <text evidence="2 4">Belongs to the MTFR1 family.</text>
</comment>
<protein>
    <recommendedName>
        <fullName evidence="4">Mitochondrial fission regulator</fullName>
    </recommendedName>
</protein>
<dbReference type="EMBL" id="JAFIRN010000006">
    <property type="protein sequence ID" value="KAG5846431.1"/>
    <property type="molecule type" value="Genomic_DNA"/>
</dbReference>
<dbReference type="GO" id="GO:0009060">
    <property type="term" value="P:aerobic respiration"/>
    <property type="evidence" value="ECO:0007669"/>
    <property type="project" value="UniProtKB-UniRule"/>
</dbReference>
<feature type="compositionally biased region" description="Basic and acidic residues" evidence="5">
    <location>
        <begin position="17"/>
        <end position="28"/>
    </location>
</feature>
<comment type="caution">
    <text evidence="6">The sequence shown here is derived from an EMBL/GenBank/DDBJ whole genome shotgun (WGS) entry which is preliminary data.</text>
</comment>
<feature type="region of interest" description="Disordered" evidence="5">
    <location>
        <begin position="180"/>
        <end position="218"/>
    </location>
</feature>
<dbReference type="PANTHER" id="PTHR14215">
    <property type="entry name" value="PROTEIN OF UNKNOWN FUNCTION DUF729"/>
    <property type="match status" value="1"/>
</dbReference>
<dbReference type="InterPro" id="IPR007972">
    <property type="entry name" value="Mtfr1"/>
</dbReference>
<keyword evidence="7" id="KW-1185">Reference proteome</keyword>
<proteinExistence type="inferred from homology"/>
<sequence length="218" mass="24418">METQAHGPIRQPRRTASRAEQDQKDRRTGSPSEKAPSMLDVLKDLNQVKLRAVERSPGGTPVMKRSKKAVTLGDPAALIAEALKRKFAHRRKEDSFDKENRSFELSPFGSPRFPVSLLISGAVRDDYTCDCHGNEQPVRQQDLHLSRWNCPILPPNEGRGEGETGAYLLWVTGFTLGQDGPAGDAISQGPGPSFRNRAPWKRRGFPRQRRRRDLALRA</sequence>
<evidence type="ECO:0000256" key="3">
    <source>
        <dbReference type="ARBA" id="ARBA00023128"/>
    </source>
</evidence>
<dbReference type="Pfam" id="PF05308">
    <property type="entry name" value="Mito_fiss_reg"/>
    <property type="match status" value="1"/>
</dbReference>
<evidence type="ECO:0000256" key="5">
    <source>
        <dbReference type="SAM" id="MobiDB-lite"/>
    </source>
</evidence>
<accession>A0A9D3RYU7</accession>
<reference evidence="6" key="1">
    <citation type="submission" date="2021-01" db="EMBL/GenBank/DDBJ databases">
        <title>A chromosome-scale assembly of European eel, Anguilla anguilla.</title>
        <authorList>
            <person name="Henkel C."/>
            <person name="Jong-Raadsen S.A."/>
            <person name="Dufour S."/>
            <person name="Weltzien F.-A."/>
            <person name="Palstra A.P."/>
            <person name="Pelster B."/>
            <person name="Spaink H.P."/>
            <person name="Van Den Thillart G.E."/>
            <person name="Jansen H."/>
            <person name="Zahm M."/>
            <person name="Klopp C."/>
            <person name="Cedric C."/>
            <person name="Louis A."/>
            <person name="Berthelot C."/>
            <person name="Parey E."/>
            <person name="Roest Crollius H."/>
            <person name="Montfort J."/>
            <person name="Robinson-Rechavi M."/>
            <person name="Bucao C."/>
            <person name="Bouchez O."/>
            <person name="Gislard M."/>
            <person name="Lluch J."/>
            <person name="Milhes M."/>
            <person name="Lampietro C."/>
            <person name="Lopez Roques C."/>
            <person name="Donnadieu C."/>
            <person name="Braasch I."/>
            <person name="Desvignes T."/>
            <person name="Postlethwait J."/>
            <person name="Bobe J."/>
            <person name="Guiguen Y."/>
            <person name="Dirks R."/>
        </authorList>
    </citation>
    <scope>NUCLEOTIDE SEQUENCE</scope>
    <source>
        <strain evidence="6">Tag_6206</strain>
        <tissue evidence="6">Liver</tissue>
    </source>
</reference>
<organism evidence="6 7">
    <name type="scientific">Anguilla anguilla</name>
    <name type="common">European freshwater eel</name>
    <name type="synonym">Muraena anguilla</name>
    <dbReference type="NCBI Taxonomy" id="7936"/>
    <lineage>
        <taxon>Eukaryota</taxon>
        <taxon>Metazoa</taxon>
        <taxon>Chordata</taxon>
        <taxon>Craniata</taxon>
        <taxon>Vertebrata</taxon>
        <taxon>Euteleostomi</taxon>
        <taxon>Actinopterygii</taxon>
        <taxon>Neopterygii</taxon>
        <taxon>Teleostei</taxon>
        <taxon>Anguilliformes</taxon>
        <taxon>Anguillidae</taxon>
        <taxon>Anguilla</taxon>
    </lineage>
</organism>
<feature type="compositionally biased region" description="Basic residues" evidence="5">
    <location>
        <begin position="198"/>
        <end position="212"/>
    </location>
</feature>
<comment type="function">
    <text evidence="4">Plays a role in mitochondrial aerobic respiration. Regulates mitochondrial organization and fission.</text>
</comment>
<dbReference type="PANTHER" id="PTHR14215:SF2">
    <property type="entry name" value="MITOCHONDRIAL FISSION REGULATOR 2"/>
    <property type="match status" value="1"/>
</dbReference>